<sequence>MAYIPVFAHANIDVGAANSTPTYRAAQPQAPLRMPSERSHYAAVFIIAYHRWICLKMLHYSVVHMRKWDEASYKGEGCSLKQAIACYFVCVEALFALRNEEHLSIVKKLLFNQSVDSIILLRNLGTPQFLESDLLELIPSKIACFSLLRQAEKRSRCAPGYYAAAVAAAAATAAAAAAAAAASAATATVVE</sequence>
<evidence type="ECO:0000313" key="2">
    <source>
        <dbReference type="EMBL" id="VDM49339.1"/>
    </source>
</evidence>
<keyword evidence="1" id="KW-1133">Transmembrane helix</keyword>
<gene>
    <name evidence="2" type="ORF">TCNE_LOCUS18018</name>
</gene>
<dbReference type="Proteomes" id="UP000050794">
    <property type="component" value="Unassembled WGS sequence"/>
</dbReference>
<reference evidence="2 3" key="2">
    <citation type="submission" date="2018-11" db="EMBL/GenBank/DDBJ databases">
        <authorList>
            <consortium name="Pathogen Informatics"/>
        </authorList>
    </citation>
    <scope>NUCLEOTIDE SEQUENCE [LARGE SCALE GENOMIC DNA]</scope>
</reference>
<evidence type="ECO:0000313" key="4">
    <source>
        <dbReference type="WBParaSite" id="TCNE_0001802201-mRNA-1"/>
    </source>
</evidence>
<keyword evidence="1" id="KW-0472">Membrane</keyword>
<dbReference type="EMBL" id="UYWY01025037">
    <property type="protein sequence ID" value="VDM49339.1"/>
    <property type="molecule type" value="Genomic_DNA"/>
</dbReference>
<evidence type="ECO:0000313" key="3">
    <source>
        <dbReference type="Proteomes" id="UP000050794"/>
    </source>
</evidence>
<reference evidence="4" key="1">
    <citation type="submission" date="2016-06" db="UniProtKB">
        <authorList>
            <consortium name="WormBaseParasite"/>
        </authorList>
    </citation>
    <scope>IDENTIFICATION</scope>
</reference>
<proteinExistence type="predicted"/>
<feature type="transmembrane region" description="Helical" evidence="1">
    <location>
        <begin position="161"/>
        <end position="185"/>
    </location>
</feature>
<dbReference type="AlphaFoldDB" id="A0A183VB98"/>
<keyword evidence="1" id="KW-0812">Transmembrane</keyword>
<name>A0A183VB98_TOXCA</name>
<protein>
    <submittedName>
        <fullName evidence="2 4">Uncharacterized protein</fullName>
    </submittedName>
</protein>
<evidence type="ECO:0000256" key="1">
    <source>
        <dbReference type="SAM" id="Phobius"/>
    </source>
</evidence>
<organism evidence="3 4">
    <name type="scientific">Toxocara canis</name>
    <name type="common">Canine roundworm</name>
    <dbReference type="NCBI Taxonomy" id="6265"/>
    <lineage>
        <taxon>Eukaryota</taxon>
        <taxon>Metazoa</taxon>
        <taxon>Ecdysozoa</taxon>
        <taxon>Nematoda</taxon>
        <taxon>Chromadorea</taxon>
        <taxon>Rhabditida</taxon>
        <taxon>Spirurina</taxon>
        <taxon>Ascaridomorpha</taxon>
        <taxon>Ascaridoidea</taxon>
        <taxon>Toxocaridae</taxon>
        <taxon>Toxocara</taxon>
    </lineage>
</organism>
<keyword evidence="3" id="KW-1185">Reference proteome</keyword>
<dbReference type="WBParaSite" id="TCNE_0001802201-mRNA-1">
    <property type="protein sequence ID" value="TCNE_0001802201-mRNA-1"/>
    <property type="gene ID" value="TCNE_0001802201"/>
</dbReference>
<accession>A0A183VB98</accession>